<dbReference type="Proteomes" id="UP000253153">
    <property type="component" value="Unassembled WGS sequence"/>
</dbReference>
<dbReference type="GeneID" id="41992692"/>
<dbReference type="AlphaFoldDB" id="A0A366S3P5"/>
<dbReference type="PANTHER" id="PTHR10622">
    <property type="entry name" value="HET DOMAIN-CONTAINING PROTEIN"/>
    <property type="match status" value="1"/>
</dbReference>
<dbReference type="InterPro" id="IPR010730">
    <property type="entry name" value="HET"/>
</dbReference>
<reference evidence="3 4" key="1">
    <citation type="submission" date="2018-06" db="EMBL/GenBank/DDBJ databases">
        <title>Fusarium incarnatum-equiseti species complex species 28.</title>
        <authorList>
            <person name="Gardiner D.M."/>
        </authorList>
    </citation>
    <scope>NUCLEOTIDE SEQUENCE [LARGE SCALE GENOMIC DNA]</scope>
    <source>
        <strain evidence="3 4">FIESC_28</strain>
    </source>
</reference>
<feature type="domain" description="DUF8212" evidence="2">
    <location>
        <begin position="221"/>
        <end position="242"/>
    </location>
</feature>
<dbReference type="InterPro" id="IPR058525">
    <property type="entry name" value="DUF8212"/>
</dbReference>
<feature type="domain" description="Heterokaryon incompatibility" evidence="1">
    <location>
        <begin position="27"/>
        <end position="117"/>
    </location>
</feature>
<name>A0A366S3P5_9HYPO</name>
<accession>A0A366S3P5</accession>
<proteinExistence type="predicted"/>
<evidence type="ECO:0000259" key="2">
    <source>
        <dbReference type="Pfam" id="PF26640"/>
    </source>
</evidence>
<protein>
    <submittedName>
        <fullName evidence="3">Uncharacterized protein</fullName>
    </submittedName>
</protein>
<dbReference type="EMBL" id="QKXC01000066">
    <property type="protein sequence ID" value="RBR23937.1"/>
    <property type="molecule type" value="Genomic_DNA"/>
</dbReference>
<evidence type="ECO:0000259" key="1">
    <source>
        <dbReference type="Pfam" id="PF06985"/>
    </source>
</evidence>
<dbReference type="Pfam" id="PF26640">
    <property type="entry name" value="DUF8212"/>
    <property type="match status" value="1"/>
</dbReference>
<dbReference type="PANTHER" id="PTHR10622:SF12">
    <property type="entry name" value="HET DOMAIN-CONTAINING PROTEIN"/>
    <property type="match status" value="1"/>
</dbReference>
<evidence type="ECO:0000313" key="3">
    <source>
        <dbReference type="EMBL" id="RBR23937.1"/>
    </source>
</evidence>
<evidence type="ECO:0000313" key="4">
    <source>
        <dbReference type="Proteomes" id="UP000253153"/>
    </source>
</evidence>
<keyword evidence="4" id="KW-1185">Reference proteome</keyword>
<dbReference type="RefSeq" id="XP_031018528.1">
    <property type="nucleotide sequence ID" value="XM_031157396.1"/>
</dbReference>
<dbReference type="OrthoDB" id="674604at2759"/>
<sequence>MRLIKARVLVETQRISFEEFYGELPQYAILSHTWENNEEITLQECNTKGAKLKSGYDKIMKTCQLALADGLEYAWVDTCCIDKSSSAELTEAINSMFLWYQKAKICYVYLADKKNDRLSGCRWFTRGWTLQELIAPATMMFFNHWWDCIGTKKSLVSDLSRISNIDKGILLHDVPISSACIAKRLSWAAYRKTTRVEDMAYCLLGICNIHMPMLYGEGKAAFRRLQEEIIKTTYDLSLLAWTPPDNSEGEYWGFLAESVGYFALCHSMYSTADSLLDEGEISISNKGLKLKARLFILKYSSEKHRYGLGLDYRTPGKDGRFLTIPMRKVGPNAFVRVRVPKKSGSDGKKETSTSSRLQSVSADDNVFHNVTLLTTLPQLDAKASLSQKGNLDIVSFTRFATVKIELPPGIRMVSNTETPRKLWDMEDNVFFSPRGSYQNWGAVVLDTNSLFICFWQLERSDWVMRGAVLDMDNERIHALWKDLYLSSDDHLRHQKSVVAYLLDSAQEQMTFPGDLLGEEMGNPLSFRIQREDDSKFCSGPRWRVIFEATVGTTG</sequence>
<gene>
    <name evidence="3" type="ORF">FIESC28_03247</name>
</gene>
<comment type="caution">
    <text evidence="3">The sequence shown here is derived from an EMBL/GenBank/DDBJ whole genome shotgun (WGS) entry which is preliminary data.</text>
</comment>
<dbReference type="Pfam" id="PF06985">
    <property type="entry name" value="HET"/>
    <property type="match status" value="1"/>
</dbReference>
<organism evidence="3 4">
    <name type="scientific">Fusarium coffeatum</name>
    <dbReference type="NCBI Taxonomy" id="231269"/>
    <lineage>
        <taxon>Eukaryota</taxon>
        <taxon>Fungi</taxon>
        <taxon>Dikarya</taxon>
        <taxon>Ascomycota</taxon>
        <taxon>Pezizomycotina</taxon>
        <taxon>Sordariomycetes</taxon>
        <taxon>Hypocreomycetidae</taxon>
        <taxon>Hypocreales</taxon>
        <taxon>Nectriaceae</taxon>
        <taxon>Fusarium</taxon>
        <taxon>Fusarium incarnatum-equiseti species complex</taxon>
    </lineage>
</organism>